<feature type="compositionally biased region" description="Acidic residues" evidence="1">
    <location>
        <begin position="61"/>
        <end position="71"/>
    </location>
</feature>
<feature type="compositionally biased region" description="Basic and acidic residues" evidence="1">
    <location>
        <begin position="214"/>
        <end position="228"/>
    </location>
</feature>
<proteinExistence type="predicted"/>
<evidence type="ECO:0000256" key="1">
    <source>
        <dbReference type="SAM" id="MobiDB-lite"/>
    </source>
</evidence>
<feature type="region of interest" description="Disordered" evidence="1">
    <location>
        <begin position="1"/>
        <end position="88"/>
    </location>
</feature>
<dbReference type="EMBL" id="AFYH01221155">
    <property type="status" value="NOT_ANNOTATED_CDS"/>
    <property type="molecule type" value="Genomic_DNA"/>
</dbReference>
<dbReference type="STRING" id="7897.ENSLACP00000006926"/>
<feature type="region of interest" description="Disordered" evidence="1">
    <location>
        <begin position="195"/>
        <end position="228"/>
    </location>
</feature>
<dbReference type="EMBL" id="AFYH01221156">
    <property type="status" value="NOT_ANNOTATED_CDS"/>
    <property type="molecule type" value="Genomic_DNA"/>
</dbReference>
<feature type="compositionally biased region" description="Low complexity" evidence="1">
    <location>
        <begin position="51"/>
        <end position="60"/>
    </location>
</feature>
<sequence length="228" mass="25163">VENITKIDPLMEQRAAAETDSGNVSQSQSSASGISEQSGSAFSPSPSFNTTATASSSTAATEEEEEEEEEQQQQQAMLSTSEAVGTPKENEITHLEKSLEEMLTRVDEFVGMLDMIRNDSSQIVNDSIPQIHAKASEMKQIYKKIDKLEAFVKMVGGSVADMEERMAAAEADLGTFPNAFKKIFRSISVSPFLSKALSPRQQPPPHYEPPPLFRTEDYFEPHKEQPQT</sequence>
<dbReference type="PANTHER" id="PTHR16230">
    <property type="entry name" value="CAPPUCCINO"/>
    <property type="match status" value="1"/>
</dbReference>
<accession>H3ABA5</accession>
<name>H3ABA5_LATCH</name>
<dbReference type="AlphaFoldDB" id="H3ABA5"/>
<dbReference type="InterPro" id="IPR024857">
    <property type="entry name" value="Cappuccino"/>
</dbReference>
<keyword evidence="3" id="KW-1185">Reference proteome</keyword>
<dbReference type="InParanoid" id="H3ABA5"/>
<dbReference type="EMBL" id="AFYH01221154">
    <property type="status" value="NOT_ANNOTATED_CDS"/>
    <property type="molecule type" value="Genomic_DNA"/>
</dbReference>
<dbReference type="Ensembl" id="ENSLACT00000006985.1">
    <property type="protein sequence ID" value="ENSLACP00000006926.1"/>
    <property type="gene ID" value="ENSLACG00000006147.1"/>
</dbReference>
<evidence type="ECO:0000313" key="2">
    <source>
        <dbReference type="Ensembl" id="ENSLACP00000006926.1"/>
    </source>
</evidence>
<feature type="compositionally biased region" description="Low complexity" evidence="1">
    <location>
        <begin position="21"/>
        <end position="40"/>
    </location>
</feature>
<dbReference type="GeneTree" id="ENSGT00390000006790"/>
<dbReference type="OMA" id="TRVDEFC"/>
<dbReference type="Bgee" id="ENSLACG00000006147">
    <property type="expression patterns" value="Expressed in muscle tissue and 6 other cell types or tissues"/>
</dbReference>
<gene>
    <name evidence="2" type="primary">BLOC1S4</name>
</gene>
<organism evidence="2 3">
    <name type="scientific">Latimeria chalumnae</name>
    <name type="common">Coelacanth</name>
    <dbReference type="NCBI Taxonomy" id="7897"/>
    <lineage>
        <taxon>Eukaryota</taxon>
        <taxon>Metazoa</taxon>
        <taxon>Chordata</taxon>
        <taxon>Craniata</taxon>
        <taxon>Vertebrata</taxon>
        <taxon>Euteleostomi</taxon>
        <taxon>Coelacanthiformes</taxon>
        <taxon>Coelacanthidae</taxon>
        <taxon>Latimeria</taxon>
    </lineage>
</organism>
<dbReference type="PANTHER" id="PTHR16230:SF3">
    <property type="entry name" value="BIOGENESIS OF LYSOSOMAL ORGANELLES COMPLEX-1, SUBUNIT 4, CAPPUCCINO"/>
    <property type="match status" value="1"/>
</dbReference>
<feature type="compositionally biased region" description="Pro residues" evidence="1">
    <location>
        <begin position="201"/>
        <end position="212"/>
    </location>
</feature>
<reference evidence="2" key="2">
    <citation type="submission" date="2025-08" db="UniProtKB">
        <authorList>
            <consortium name="Ensembl"/>
        </authorList>
    </citation>
    <scope>IDENTIFICATION</scope>
</reference>
<dbReference type="GO" id="GO:0031083">
    <property type="term" value="C:BLOC-1 complex"/>
    <property type="evidence" value="ECO:0007669"/>
    <property type="project" value="TreeGrafter"/>
</dbReference>
<feature type="compositionally biased region" description="Low complexity" evidence="1">
    <location>
        <begin position="72"/>
        <end position="82"/>
    </location>
</feature>
<protein>
    <submittedName>
        <fullName evidence="2">Biosis of lysosomal organelles complex 1 subunit 4</fullName>
    </submittedName>
</protein>
<dbReference type="HOGENOM" id="CLU_096507_3_0_1"/>
<dbReference type="FunCoup" id="H3ABA5">
    <property type="interactions" value="421"/>
</dbReference>
<evidence type="ECO:0000313" key="3">
    <source>
        <dbReference type="Proteomes" id="UP000008672"/>
    </source>
</evidence>
<dbReference type="Proteomes" id="UP000008672">
    <property type="component" value="Unassembled WGS sequence"/>
</dbReference>
<reference evidence="3" key="1">
    <citation type="submission" date="2011-08" db="EMBL/GenBank/DDBJ databases">
        <title>The draft genome of Latimeria chalumnae.</title>
        <authorList>
            <person name="Di Palma F."/>
            <person name="Alfoldi J."/>
            <person name="Johnson J."/>
            <person name="Berlin A."/>
            <person name="Gnerre S."/>
            <person name="Jaffe D."/>
            <person name="MacCallum I."/>
            <person name="Young S."/>
            <person name="Walker B.J."/>
            <person name="Lander E."/>
            <person name="Lindblad-Toh K."/>
        </authorList>
    </citation>
    <scope>NUCLEOTIDE SEQUENCE [LARGE SCALE GENOMIC DNA]</scope>
    <source>
        <strain evidence="3">Wild caught</strain>
    </source>
</reference>
<reference evidence="2" key="3">
    <citation type="submission" date="2025-09" db="UniProtKB">
        <authorList>
            <consortium name="Ensembl"/>
        </authorList>
    </citation>
    <scope>IDENTIFICATION</scope>
</reference>
<feature type="compositionally biased region" description="Polar residues" evidence="1">
    <location>
        <begin position="41"/>
        <end position="50"/>
    </location>
</feature>
<dbReference type="eggNOG" id="ENOG502S1N9">
    <property type="taxonomic scope" value="Eukaryota"/>
</dbReference>